<evidence type="ECO:0000313" key="1">
    <source>
        <dbReference type="EMBL" id="QQS83134.1"/>
    </source>
</evidence>
<dbReference type="RefSeq" id="WP_047133008.1">
    <property type="nucleotide sequence ID" value="NZ_CP015114.1"/>
</dbReference>
<dbReference type="GeneID" id="93727802"/>
<proteinExistence type="predicted"/>
<keyword evidence="2" id="KW-1185">Reference proteome</keyword>
<dbReference type="Proteomes" id="UP000595942">
    <property type="component" value="Chromosome"/>
</dbReference>
<organism evidence="1 2">
    <name type="scientific">Staphylococcus condimenti</name>
    <dbReference type="NCBI Taxonomy" id="70255"/>
    <lineage>
        <taxon>Bacteria</taxon>
        <taxon>Bacillati</taxon>
        <taxon>Bacillota</taxon>
        <taxon>Bacilli</taxon>
        <taxon>Bacillales</taxon>
        <taxon>Staphylococcaceae</taxon>
        <taxon>Staphylococcus</taxon>
    </lineage>
</organism>
<dbReference type="AlphaFoldDB" id="A0AB37HCT8"/>
<sequence length="77" mass="8772">MQFLVRKTHHTTGEVFLDVTRAKENEEFIVVDAENKEDAKEKVKKHKGLLEVVPSSFNNGPISRALKAGMYRKDSDL</sequence>
<dbReference type="EMBL" id="CP068073">
    <property type="protein sequence ID" value="QQS83134.1"/>
    <property type="molecule type" value="Genomic_DNA"/>
</dbReference>
<protein>
    <submittedName>
        <fullName evidence="1">DUF1381 domain-containing protein</fullName>
    </submittedName>
</protein>
<dbReference type="InterPro" id="IPR009812">
    <property type="entry name" value="DUF1381"/>
</dbReference>
<evidence type="ECO:0000313" key="2">
    <source>
        <dbReference type="Proteomes" id="UP000595942"/>
    </source>
</evidence>
<name>A0AB37HCT8_9STAP</name>
<dbReference type="KEGG" id="scv:A4G25_03635"/>
<gene>
    <name evidence="1" type="ORF">I6J05_02070</name>
</gene>
<accession>A0AB37HCT8</accession>
<reference evidence="1 2" key="1">
    <citation type="submission" date="2021-01" db="EMBL/GenBank/DDBJ databases">
        <title>FDA dAtabase for Regulatory Grade micrObial Sequences (FDA-ARGOS): Supporting development and validation of Infectious Disease Dx tests.</title>
        <authorList>
            <person name="Sproer C."/>
            <person name="Gronow S."/>
            <person name="Severitt S."/>
            <person name="Schroder I."/>
            <person name="Tallon L."/>
            <person name="Sadzewicz L."/>
            <person name="Zhao X."/>
            <person name="Boylan J."/>
            <person name="Ott S."/>
            <person name="Bowen H."/>
            <person name="Vavikolanu K."/>
            <person name="Mehta A."/>
            <person name="Aluvathingal J."/>
            <person name="Nadendla S."/>
            <person name="Lowell S."/>
            <person name="Myers T."/>
            <person name="Yan Y."/>
            <person name="Sichtig H."/>
        </authorList>
    </citation>
    <scope>NUCLEOTIDE SEQUENCE [LARGE SCALE GENOMIC DNA]</scope>
    <source>
        <strain evidence="1 2">FDAARGOS_1148</strain>
    </source>
</reference>
<dbReference type="Pfam" id="PF07129">
    <property type="entry name" value="DUF1381"/>
    <property type="match status" value="1"/>
</dbReference>